<evidence type="ECO:0000313" key="3">
    <source>
        <dbReference type="Proteomes" id="UP000594454"/>
    </source>
</evidence>
<protein>
    <submittedName>
        <fullName evidence="2">Uncharacterized protein</fullName>
    </submittedName>
</protein>
<keyword evidence="1" id="KW-0732">Signal</keyword>
<sequence length="191" mass="22340">MILQRIGTWLLIASLMFSASLTMRKDFKIRIEEVRCFADPRYGQCNFTKEGDRHLSALIHLNRVLGPTVIFQISIVEVNSNARRTVVFNRKYNFCDEKVVWLTQYASMFINKVIRDFLGTGWTCPMQPANFSIRNYTIDSDLLPVHFFYKPNVYFLTNGSFFRISENVSKLVFNVVFELKIIKLKNKTNSK</sequence>
<feature type="signal peptide" evidence="1">
    <location>
        <begin position="1"/>
        <end position="22"/>
    </location>
</feature>
<feature type="chain" id="PRO_5030605585" evidence="1">
    <location>
        <begin position="23"/>
        <end position="191"/>
    </location>
</feature>
<evidence type="ECO:0000313" key="2">
    <source>
        <dbReference type="EMBL" id="CAD7093622.1"/>
    </source>
</evidence>
<evidence type="ECO:0000256" key="1">
    <source>
        <dbReference type="SAM" id="SignalP"/>
    </source>
</evidence>
<organism evidence="2 3">
    <name type="scientific">Hermetia illucens</name>
    <name type="common">Black soldier fly</name>
    <dbReference type="NCBI Taxonomy" id="343691"/>
    <lineage>
        <taxon>Eukaryota</taxon>
        <taxon>Metazoa</taxon>
        <taxon>Ecdysozoa</taxon>
        <taxon>Arthropoda</taxon>
        <taxon>Hexapoda</taxon>
        <taxon>Insecta</taxon>
        <taxon>Pterygota</taxon>
        <taxon>Neoptera</taxon>
        <taxon>Endopterygota</taxon>
        <taxon>Diptera</taxon>
        <taxon>Brachycera</taxon>
        <taxon>Stratiomyomorpha</taxon>
        <taxon>Stratiomyidae</taxon>
        <taxon>Hermetiinae</taxon>
        <taxon>Hermetia</taxon>
    </lineage>
</organism>
<name>A0A7R8V7N0_HERIL</name>
<reference evidence="2 3" key="1">
    <citation type="submission" date="2020-11" db="EMBL/GenBank/DDBJ databases">
        <authorList>
            <person name="Wallbank WR R."/>
            <person name="Pardo Diaz C."/>
            <person name="Kozak K."/>
            <person name="Martin S."/>
            <person name="Jiggins C."/>
            <person name="Moest M."/>
            <person name="Warren A I."/>
            <person name="Generalovic N T."/>
            <person name="Byers J.R.P. K."/>
            <person name="Montejo-Kovacevich G."/>
            <person name="Yen C E."/>
        </authorList>
    </citation>
    <scope>NUCLEOTIDE SEQUENCE [LARGE SCALE GENOMIC DNA]</scope>
</reference>
<accession>A0A7R8V7N0</accession>
<dbReference type="InParanoid" id="A0A7R8V7N0"/>
<gene>
    <name evidence="2" type="ORF">HERILL_LOCUS15896</name>
</gene>
<keyword evidence="3" id="KW-1185">Reference proteome</keyword>
<proteinExistence type="predicted"/>
<dbReference type="AlphaFoldDB" id="A0A7R8V7N0"/>
<dbReference type="Proteomes" id="UP000594454">
    <property type="component" value="Chromosome 6"/>
</dbReference>
<dbReference type="OrthoDB" id="8086618at2759"/>
<dbReference type="EMBL" id="LR899014">
    <property type="protein sequence ID" value="CAD7093622.1"/>
    <property type="molecule type" value="Genomic_DNA"/>
</dbReference>